<dbReference type="Proteomes" id="UP000635477">
    <property type="component" value="Unassembled WGS sequence"/>
</dbReference>
<evidence type="ECO:0000313" key="2">
    <source>
        <dbReference type="EMBL" id="KAF4974095.1"/>
    </source>
</evidence>
<reference evidence="2" key="2">
    <citation type="submission" date="2020-05" db="EMBL/GenBank/DDBJ databases">
        <authorList>
            <person name="Kim H.-S."/>
            <person name="Proctor R.H."/>
            <person name="Brown D.W."/>
        </authorList>
    </citation>
    <scope>NUCLEOTIDE SEQUENCE</scope>
    <source>
        <strain evidence="2">NRRL 22465</strain>
    </source>
</reference>
<comment type="caution">
    <text evidence="2">The sequence shown here is derived from an EMBL/GenBank/DDBJ whole genome shotgun (WGS) entry which is preliminary data.</text>
</comment>
<dbReference type="Gene3D" id="3.30.70.100">
    <property type="match status" value="1"/>
</dbReference>
<keyword evidence="3" id="KW-1185">Reference proteome</keyword>
<dbReference type="InterPro" id="IPR050744">
    <property type="entry name" value="AI-2_Isomerase_LsrG"/>
</dbReference>
<dbReference type="PROSITE" id="PS51725">
    <property type="entry name" value="ABM"/>
    <property type="match status" value="1"/>
</dbReference>
<evidence type="ECO:0000259" key="1">
    <source>
        <dbReference type="PROSITE" id="PS51725"/>
    </source>
</evidence>
<dbReference type="SUPFAM" id="SSF54909">
    <property type="entry name" value="Dimeric alpha+beta barrel"/>
    <property type="match status" value="1"/>
</dbReference>
<name>A0A8H4XH55_9HYPO</name>
<organism evidence="2 3">
    <name type="scientific">Fusarium zealandicum</name>
    <dbReference type="NCBI Taxonomy" id="1053134"/>
    <lineage>
        <taxon>Eukaryota</taxon>
        <taxon>Fungi</taxon>
        <taxon>Dikarya</taxon>
        <taxon>Ascomycota</taxon>
        <taxon>Pezizomycotina</taxon>
        <taxon>Sordariomycetes</taxon>
        <taxon>Hypocreomycetidae</taxon>
        <taxon>Hypocreales</taxon>
        <taxon>Nectriaceae</taxon>
        <taxon>Fusarium</taxon>
        <taxon>Fusarium staphyleae species complex</taxon>
    </lineage>
</organism>
<accession>A0A8H4XH55</accession>
<dbReference type="PANTHER" id="PTHR33336:SF15">
    <property type="entry name" value="ABM DOMAIN-CONTAINING PROTEIN"/>
    <property type="match status" value="1"/>
</dbReference>
<dbReference type="AlphaFoldDB" id="A0A8H4XH55"/>
<evidence type="ECO:0000313" key="3">
    <source>
        <dbReference type="Proteomes" id="UP000635477"/>
    </source>
</evidence>
<dbReference type="InterPro" id="IPR007138">
    <property type="entry name" value="ABM_dom"/>
</dbReference>
<proteinExistence type="predicted"/>
<dbReference type="OrthoDB" id="5183915at2759"/>
<gene>
    <name evidence="2" type="ORF">FZEAL_8968</name>
</gene>
<dbReference type="GO" id="GO:0003824">
    <property type="term" value="F:catalytic activity"/>
    <property type="evidence" value="ECO:0007669"/>
    <property type="project" value="TreeGrafter"/>
</dbReference>
<dbReference type="Pfam" id="PF03992">
    <property type="entry name" value="ABM"/>
    <property type="match status" value="1"/>
</dbReference>
<sequence>MEEDASSAYFSVSTIDVNPDKVDEAYRCLAEVAAATMNEPGAKIYRFYKTEGKNEFVCIEKFEDRDAYTAHVRSDHVKAWAEMYLHSGIFAGSFKFHPLSKENPGAGGFDRP</sequence>
<dbReference type="EMBL" id="JABEYC010000804">
    <property type="protein sequence ID" value="KAF4974095.1"/>
    <property type="molecule type" value="Genomic_DNA"/>
</dbReference>
<dbReference type="InterPro" id="IPR011008">
    <property type="entry name" value="Dimeric_a/b-barrel"/>
</dbReference>
<feature type="domain" description="ABM" evidence="1">
    <location>
        <begin position="9"/>
        <end position="99"/>
    </location>
</feature>
<protein>
    <recommendedName>
        <fullName evidence="1">ABM domain-containing protein</fullName>
    </recommendedName>
</protein>
<reference evidence="2" key="1">
    <citation type="journal article" date="2020" name="BMC Genomics">
        <title>Correction to: Identification and distribution of gene clusters required for synthesis of sphingolipid metabolism inhibitors in diverse species of the filamentous fungus Fusarium.</title>
        <authorList>
            <person name="Kim H.S."/>
            <person name="Lohmar J.M."/>
            <person name="Busman M."/>
            <person name="Brown D.W."/>
            <person name="Naumann T.A."/>
            <person name="Divon H.H."/>
            <person name="Lysoe E."/>
            <person name="Uhlig S."/>
            <person name="Proctor R.H."/>
        </authorList>
    </citation>
    <scope>NUCLEOTIDE SEQUENCE</scope>
    <source>
        <strain evidence="2">NRRL 22465</strain>
    </source>
</reference>
<dbReference type="PANTHER" id="PTHR33336">
    <property type="entry name" value="QUINOL MONOOXYGENASE YGIN-RELATED"/>
    <property type="match status" value="1"/>
</dbReference>